<comment type="caution">
    <text evidence="1">The sequence shown here is derived from an EMBL/GenBank/DDBJ whole genome shotgun (WGS) entry which is preliminary data.</text>
</comment>
<accession>A0ACC0JDK1</accession>
<organism evidence="1 2">
    <name type="scientific">Choristoneura fumiferana</name>
    <name type="common">Spruce budworm moth</name>
    <name type="synonym">Archips fumiferana</name>
    <dbReference type="NCBI Taxonomy" id="7141"/>
    <lineage>
        <taxon>Eukaryota</taxon>
        <taxon>Metazoa</taxon>
        <taxon>Ecdysozoa</taxon>
        <taxon>Arthropoda</taxon>
        <taxon>Hexapoda</taxon>
        <taxon>Insecta</taxon>
        <taxon>Pterygota</taxon>
        <taxon>Neoptera</taxon>
        <taxon>Endopterygota</taxon>
        <taxon>Lepidoptera</taxon>
        <taxon>Glossata</taxon>
        <taxon>Ditrysia</taxon>
        <taxon>Tortricoidea</taxon>
        <taxon>Tortricidae</taxon>
        <taxon>Tortricinae</taxon>
        <taxon>Choristoneura</taxon>
    </lineage>
</organism>
<keyword evidence="2" id="KW-1185">Reference proteome</keyword>
<reference evidence="1 2" key="1">
    <citation type="journal article" date="2022" name="Genome Biol. Evol.">
        <title>The Spruce Budworm Genome: Reconstructing the Evolutionary History of Antifreeze Proteins.</title>
        <authorList>
            <person name="Beliveau C."/>
            <person name="Gagne P."/>
            <person name="Picq S."/>
            <person name="Vernygora O."/>
            <person name="Keeling C.I."/>
            <person name="Pinkney K."/>
            <person name="Doucet D."/>
            <person name="Wen F."/>
            <person name="Johnston J.S."/>
            <person name="Maaroufi H."/>
            <person name="Boyle B."/>
            <person name="Laroche J."/>
            <person name="Dewar K."/>
            <person name="Juretic N."/>
            <person name="Blackburn G."/>
            <person name="Nisole A."/>
            <person name="Brunet B."/>
            <person name="Brandao M."/>
            <person name="Lumley L."/>
            <person name="Duan J."/>
            <person name="Quan G."/>
            <person name="Lucarotti C.J."/>
            <person name="Roe A.D."/>
            <person name="Sperling F.A.H."/>
            <person name="Levesque R.C."/>
            <person name="Cusson M."/>
        </authorList>
    </citation>
    <scope>NUCLEOTIDE SEQUENCE [LARGE SCALE GENOMIC DNA]</scope>
    <source>
        <strain evidence="1">Glfc:IPQL:Cfum</strain>
    </source>
</reference>
<sequence length="291" mass="30691">MLCLVSRRVGEETCSMVPFTDSHSVALGYLLLADAVCVTATLARSDLARALERLLRAHVSPALVRDQLQAVAAAALPDAEVTVHPSTNEVVCTFVVEERPMELSVSLGAAHPLAPPRVAAAAPAPAPNTHWLAVYLAYQISARPITRCRDLVAEGEVQVAVHDGEPTHGGAQALEASARPPAPAPPPPAAPAQREQCECRQPHPARSGSGLRLTRAPRPAPVSNPARAARPEAAIMRRPRARGRRAHASLCKRHYPAPAAPTDLPTAAGCDRGTRPPACDTRPPWEATGSP</sequence>
<evidence type="ECO:0000313" key="1">
    <source>
        <dbReference type="EMBL" id="KAI8422146.1"/>
    </source>
</evidence>
<dbReference type="Proteomes" id="UP001064048">
    <property type="component" value="Chromosome 10"/>
</dbReference>
<name>A0ACC0JDK1_CHOFU</name>
<dbReference type="EMBL" id="CM046110">
    <property type="protein sequence ID" value="KAI8422146.1"/>
    <property type="molecule type" value="Genomic_DNA"/>
</dbReference>
<gene>
    <name evidence="1" type="ORF">MSG28_006057</name>
</gene>
<evidence type="ECO:0000313" key="2">
    <source>
        <dbReference type="Proteomes" id="UP001064048"/>
    </source>
</evidence>
<proteinExistence type="predicted"/>
<protein>
    <submittedName>
        <fullName evidence="1">Uncharacterized protein</fullName>
    </submittedName>
</protein>